<reference evidence="12 13" key="1">
    <citation type="journal article" date="2007" name="Nature">
        <title>Evolution of genes and genomes on the Drosophila phylogeny.</title>
        <authorList>
            <consortium name="Drosophila 12 Genomes Consortium"/>
            <person name="Clark A.G."/>
            <person name="Eisen M.B."/>
            <person name="Smith D.R."/>
            <person name="Bergman C.M."/>
            <person name="Oliver B."/>
            <person name="Markow T.A."/>
            <person name="Kaufman T.C."/>
            <person name="Kellis M."/>
            <person name="Gelbart W."/>
            <person name="Iyer V.N."/>
            <person name="Pollard D.A."/>
            <person name="Sackton T.B."/>
            <person name="Larracuente A.M."/>
            <person name="Singh N.D."/>
            <person name="Abad J.P."/>
            <person name="Abt D.N."/>
            <person name="Adryan B."/>
            <person name="Aguade M."/>
            <person name="Akashi H."/>
            <person name="Anderson W.W."/>
            <person name="Aquadro C.F."/>
            <person name="Ardell D.H."/>
            <person name="Arguello R."/>
            <person name="Artieri C.G."/>
            <person name="Barbash D.A."/>
            <person name="Barker D."/>
            <person name="Barsanti P."/>
            <person name="Batterham P."/>
            <person name="Batzoglou S."/>
            <person name="Begun D."/>
            <person name="Bhutkar A."/>
            <person name="Blanco E."/>
            <person name="Bosak S.A."/>
            <person name="Bradley R.K."/>
            <person name="Brand A.D."/>
            <person name="Brent M.R."/>
            <person name="Brooks A.N."/>
            <person name="Brown R.H."/>
            <person name="Butlin R.K."/>
            <person name="Caggese C."/>
            <person name="Calvi B.R."/>
            <person name="Bernardo de Carvalho A."/>
            <person name="Caspi A."/>
            <person name="Castrezana S."/>
            <person name="Celniker S.E."/>
            <person name="Chang J.L."/>
            <person name="Chapple C."/>
            <person name="Chatterji S."/>
            <person name="Chinwalla A."/>
            <person name="Civetta A."/>
            <person name="Clifton S.W."/>
            <person name="Comeron J.M."/>
            <person name="Costello J.C."/>
            <person name="Coyne J.A."/>
            <person name="Daub J."/>
            <person name="David R.G."/>
            <person name="Delcher A.L."/>
            <person name="Delehaunty K."/>
            <person name="Do C.B."/>
            <person name="Ebling H."/>
            <person name="Edwards K."/>
            <person name="Eickbush T."/>
            <person name="Evans J.D."/>
            <person name="Filipski A."/>
            <person name="Findeiss S."/>
            <person name="Freyhult E."/>
            <person name="Fulton L."/>
            <person name="Fulton R."/>
            <person name="Garcia A.C."/>
            <person name="Gardiner A."/>
            <person name="Garfield D.A."/>
            <person name="Garvin B.E."/>
            <person name="Gibson G."/>
            <person name="Gilbert D."/>
            <person name="Gnerre S."/>
            <person name="Godfrey J."/>
            <person name="Good R."/>
            <person name="Gotea V."/>
            <person name="Gravely B."/>
            <person name="Greenberg A.J."/>
            <person name="Griffiths-Jones S."/>
            <person name="Gross S."/>
            <person name="Guigo R."/>
            <person name="Gustafson E.A."/>
            <person name="Haerty W."/>
            <person name="Hahn M.W."/>
            <person name="Halligan D.L."/>
            <person name="Halpern A.L."/>
            <person name="Halter G.M."/>
            <person name="Han M.V."/>
            <person name="Heger A."/>
            <person name="Hillier L."/>
            <person name="Hinrichs A.S."/>
            <person name="Holmes I."/>
            <person name="Hoskins R.A."/>
            <person name="Hubisz M.J."/>
            <person name="Hultmark D."/>
            <person name="Huntley M.A."/>
            <person name="Jaffe D.B."/>
            <person name="Jagadeeshan S."/>
            <person name="Jeck W.R."/>
            <person name="Johnson J."/>
            <person name="Jones C.D."/>
            <person name="Jordan W.C."/>
            <person name="Karpen G.H."/>
            <person name="Kataoka E."/>
            <person name="Keightley P.D."/>
            <person name="Kheradpour P."/>
            <person name="Kirkness E.F."/>
            <person name="Koerich L.B."/>
            <person name="Kristiansen K."/>
            <person name="Kudrna D."/>
            <person name="Kulathinal R.J."/>
            <person name="Kumar S."/>
            <person name="Kwok R."/>
            <person name="Lander E."/>
            <person name="Langley C.H."/>
            <person name="Lapoint R."/>
            <person name="Lazzaro B.P."/>
            <person name="Lee S.J."/>
            <person name="Levesque L."/>
            <person name="Li R."/>
            <person name="Lin C.F."/>
            <person name="Lin M.F."/>
            <person name="Lindblad-Toh K."/>
            <person name="Llopart A."/>
            <person name="Long M."/>
            <person name="Low L."/>
            <person name="Lozovsky E."/>
            <person name="Lu J."/>
            <person name="Luo M."/>
            <person name="Machado C.A."/>
            <person name="Makalowski W."/>
            <person name="Marzo M."/>
            <person name="Matsuda M."/>
            <person name="Matzkin L."/>
            <person name="McAllister B."/>
            <person name="McBride C.S."/>
            <person name="McKernan B."/>
            <person name="McKernan K."/>
            <person name="Mendez-Lago M."/>
            <person name="Minx P."/>
            <person name="Mollenhauer M.U."/>
            <person name="Montooth K."/>
            <person name="Mount S.M."/>
            <person name="Mu X."/>
            <person name="Myers E."/>
            <person name="Negre B."/>
            <person name="Newfeld S."/>
            <person name="Nielsen R."/>
            <person name="Noor M.A."/>
            <person name="O'Grady P."/>
            <person name="Pachter L."/>
            <person name="Papaceit M."/>
            <person name="Parisi M.J."/>
            <person name="Parisi M."/>
            <person name="Parts L."/>
            <person name="Pedersen J.S."/>
            <person name="Pesole G."/>
            <person name="Phillippy A.M."/>
            <person name="Ponting C.P."/>
            <person name="Pop M."/>
            <person name="Porcelli D."/>
            <person name="Powell J.R."/>
            <person name="Prohaska S."/>
            <person name="Pruitt K."/>
            <person name="Puig M."/>
            <person name="Quesneville H."/>
            <person name="Ram K.R."/>
            <person name="Rand D."/>
            <person name="Rasmussen M.D."/>
            <person name="Reed L.K."/>
            <person name="Reenan R."/>
            <person name="Reily A."/>
            <person name="Remington K.A."/>
            <person name="Rieger T.T."/>
            <person name="Ritchie M.G."/>
            <person name="Robin C."/>
            <person name="Rogers Y.H."/>
            <person name="Rohde C."/>
            <person name="Rozas J."/>
            <person name="Rubenfield M.J."/>
            <person name="Ruiz A."/>
            <person name="Russo S."/>
            <person name="Salzberg S.L."/>
            <person name="Sanchez-Gracia A."/>
            <person name="Saranga D.J."/>
            <person name="Sato H."/>
            <person name="Schaeffer S.W."/>
            <person name="Schatz M.C."/>
            <person name="Schlenke T."/>
            <person name="Schwartz R."/>
            <person name="Segarra C."/>
            <person name="Singh R.S."/>
            <person name="Sirot L."/>
            <person name="Sirota M."/>
            <person name="Sisneros N.B."/>
            <person name="Smith C.D."/>
            <person name="Smith T.F."/>
            <person name="Spieth J."/>
            <person name="Stage D.E."/>
            <person name="Stark A."/>
            <person name="Stephan W."/>
            <person name="Strausberg R.L."/>
            <person name="Strempel S."/>
            <person name="Sturgill D."/>
            <person name="Sutton G."/>
            <person name="Sutton G.G."/>
            <person name="Tao W."/>
            <person name="Teichmann S."/>
            <person name="Tobari Y.N."/>
            <person name="Tomimura Y."/>
            <person name="Tsolas J.M."/>
            <person name="Valente V.L."/>
            <person name="Venter E."/>
            <person name="Venter J.C."/>
            <person name="Vicario S."/>
            <person name="Vieira F.G."/>
            <person name="Vilella A.J."/>
            <person name="Villasante A."/>
            <person name="Walenz B."/>
            <person name="Wang J."/>
            <person name="Wasserman M."/>
            <person name="Watts T."/>
            <person name="Wilson D."/>
            <person name="Wilson R.K."/>
            <person name="Wing R.A."/>
            <person name="Wolfner M.F."/>
            <person name="Wong A."/>
            <person name="Wong G.K."/>
            <person name="Wu C.I."/>
            <person name="Wu G."/>
            <person name="Yamamoto D."/>
            <person name="Yang H.P."/>
            <person name="Yang S.P."/>
            <person name="Yorke J.A."/>
            <person name="Yoshida K."/>
            <person name="Zdobnov E."/>
            <person name="Zhang P."/>
            <person name="Zhang Y."/>
            <person name="Zimin A.V."/>
            <person name="Baldwin J."/>
            <person name="Abdouelleil A."/>
            <person name="Abdulkadir J."/>
            <person name="Abebe A."/>
            <person name="Abera B."/>
            <person name="Abreu J."/>
            <person name="Acer S.C."/>
            <person name="Aftuck L."/>
            <person name="Alexander A."/>
            <person name="An P."/>
            <person name="Anderson E."/>
            <person name="Anderson S."/>
            <person name="Arachi H."/>
            <person name="Azer M."/>
            <person name="Bachantsang P."/>
            <person name="Barry A."/>
            <person name="Bayul T."/>
            <person name="Berlin A."/>
            <person name="Bessette D."/>
            <person name="Bloom T."/>
            <person name="Blye J."/>
            <person name="Boguslavskiy L."/>
            <person name="Bonnet C."/>
            <person name="Boukhgalter B."/>
            <person name="Bourzgui I."/>
            <person name="Brown A."/>
            <person name="Cahill P."/>
            <person name="Channer S."/>
            <person name="Cheshatsang Y."/>
            <person name="Chuda L."/>
            <person name="Citroen M."/>
            <person name="Collymore A."/>
            <person name="Cooke P."/>
            <person name="Costello M."/>
            <person name="D'Aco K."/>
            <person name="Daza R."/>
            <person name="De Haan G."/>
            <person name="DeGray S."/>
            <person name="DeMaso C."/>
            <person name="Dhargay N."/>
            <person name="Dooley K."/>
            <person name="Dooley E."/>
            <person name="Doricent M."/>
            <person name="Dorje P."/>
            <person name="Dorjee K."/>
            <person name="Dupes A."/>
            <person name="Elong R."/>
            <person name="Falk J."/>
            <person name="Farina A."/>
            <person name="Faro S."/>
            <person name="Ferguson D."/>
            <person name="Fisher S."/>
            <person name="Foley C.D."/>
            <person name="Franke A."/>
            <person name="Friedrich D."/>
            <person name="Gadbois L."/>
            <person name="Gearin G."/>
            <person name="Gearin C.R."/>
            <person name="Giannoukos G."/>
            <person name="Goode T."/>
            <person name="Graham J."/>
            <person name="Grandbois E."/>
            <person name="Grewal S."/>
            <person name="Gyaltsen K."/>
            <person name="Hafez N."/>
            <person name="Hagos B."/>
            <person name="Hall J."/>
            <person name="Henson C."/>
            <person name="Hollinger A."/>
            <person name="Honan T."/>
            <person name="Huard M.D."/>
            <person name="Hughes L."/>
            <person name="Hurhula B."/>
            <person name="Husby M.E."/>
            <person name="Kamat A."/>
            <person name="Kanga B."/>
            <person name="Kashin S."/>
            <person name="Khazanovich D."/>
            <person name="Kisner P."/>
            <person name="Lance K."/>
            <person name="Lara M."/>
            <person name="Lee W."/>
            <person name="Lennon N."/>
            <person name="Letendre F."/>
            <person name="LeVine R."/>
            <person name="Lipovsky A."/>
            <person name="Liu X."/>
            <person name="Liu J."/>
            <person name="Liu S."/>
            <person name="Lokyitsang T."/>
            <person name="Lokyitsang Y."/>
            <person name="Lubonja R."/>
            <person name="Lui A."/>
            <person name="MacDonald P."/>
            <person name="Magnisalis V."/>
            <person name="Maru K."/>
            <person name="Matthews C."/>
            <person name="McCusker W."/>
            <person name="McDonough S."/>
            <person name="Mehta T."/>
            <person name="Meldrim J."/>
            <person name="Meneus L."/>
            <person name="Mihai O."/>
            <person name="Mihalev A."/>
            <person name="Mihova T."/>
            <person name="Mittelman R."/>
            <person name="Mlenga V."/>
            <person name="Montmayeur A."/>
            <person name="Mulrain L."/>
            <person name="Navidi A."/>
            <person name="Naylor J."/>
            <person name="Negash T."/>
            <person name="Nguyen T."/>
            <person name="Nguyen N."/>
            <person name="Nicol R."/>
            <person name="Norbu C."/>
            <person name="Norbu N."/>
            <person name="Novod N."/>
            <person name="O'Neill B."/>
            <person name="Osman S."/>
            <person name="Markiewicz E."/>
            <person name="Oyono O.L."/>
            <person name="Patti C."/>
            <person name="Phunkhang P."/>
            <person name="Pierre F."/>
            <person name="Priest M."/>
            <person name="Raghuraman S."/>
            <person name="Rege F."/>
            <person name="Reyes R."/>
            <person name="Rise C."/>
            <person name="Rogov P."/>
            <person name="Ross K."/>
            <person name="Ryan E."/>
            <person name="Settipalli S."/>
            <person name="Shea T."/>
            <person name="Sherpa N."/>
            <person name="Shi L."/>
            <person name="Shih D."/>
            <person name="Sparrow T."/>
            <person name="Spaulding J."/>
            <person name="Stalker J."/>
            <person name="Stange-Thomann N."/>
            <person name="Stavropoulos S."/>
            <person name="Stone C."/>
            <person name="Strader C."/>
            <person name="Tesfaye S."/>
            <person name="Thomson T."/>
            <person name="Thoulutsang Y."/>
            <person name="Thoulutsang D."/>
            <person name="Topham K."/>
            <person name="Topping I."/>
            <person name="Tsamla T."/>
            <person name="Vassiliev H."/>
            <person name="Vo A."/>
            <person name="Wangchuk T."/>
            <person name="Wangdi T."/>
            <person name="Weiand M."/>
            <person name="Wilkinson J."/>
            <person name="Wilson A."/>
            <person name="Yadav S."/>
            <person name="Young G."/>
            <person name="Yu Q."/>
            <person name="Zembek L."/>
            <person name="Zhong D."/>
            <person name="Zimmer A."/>
            <person name="Zwirko Z."/>
            <person name="Jaffe D.B."/>
            <person name="Alvarez P."/>
            <person name="Brockman W."/>
            <person name="Butler J."/>
            <person name="Chin C."/>
            <person name="Gnerre S."/>
            <person name="Grabherr M."/>
            <person name="Kleber M."/>
            <person name="Mauceli E."/>
            <person name="MacCallum I."/>
        </authorList>
    </citation>
    <scope>NUCLEOTIDE SEQUENCE [LARGE SCALE GENOMIC DNA]</scope>
    <source>
        <strain evidence="13">MSH-3 / Tucson 14011-0111.49</strain>
    </source>
</reference>
<evidence type="ECO:0000256" key="3">
    <source>
        <dbReference type="ARBA" id="ARBA00010362"/>
    </source>
</evidence>
<comment type="similarity">
    <text evidence="3">Belongs to the TSSC4 family.</text>
</comment>
<dbReference type="Pfam" id="PF15264">
    <property type="entry name" value="TSSC4"/>
    <property type="match status" value="1"/>
</dbReference>
<dbReference type="HOGENOM" id="CLU_080817_0_0_1"/>
<evidence type="ECO:0000256" key="9">
    <source>
        <dbReference type="ARBA" id="ARBA00035304"/>
    </source>
</evidence>
<keyword evidence="13" id="KW-1185">Reference proteome</keyword>
<dbReference type="Proteomes" id="UP000008744">
    <property type="component" value="Unassembled WGS sequence"/>
</dbReference>
<dbReference type="PhylomeDB" id="B4H3I0"/>
<keyword evidence="5" id="KW-0507">mRNA processing</keyword>
<evidence type="ECO:0000256" key="2">
    <source>
        <dbReference type="ARBA" id="ARBA00004496"/>
    </source>
</evidence>
<dbReference type="AlphaFoldDB" id="B4H3I0"/>
<dbReference type="OrthoDB" id="1906282at2759"/>
<proteinExistence type="inferred from homology"/>
<evidence type="ECO:0000256" key="6">
    <source>
        <dbReference type="ARBA" id="ARBA00022728"/>
    </source>
</evidence>
<dbReference type="GO" id="GO:0008380">
    <property type="term" value="P:RNA splicing"/>
    <property type="evidence" value="ECO:0007669"/>
    <property type="project" value="UniProtKB-KW"/>
</dbReference>
<keyword evidence="7" id="KW-0508">mRNA splicing</keyword>
<organism evidence="13">
    <name type="scientific">Drosophila persimilis</name>
    <name type="common">Fruit fly</name>
    <dbReference type="NCBI Taxonomy" id="7234"/>
    <lineage>
        <taxon>Eukaryota</taxon>
        <taxon>Metazoa</taxon>
        <taxon>Ecdysozoa</taxon>
        <taxon>Arthropoda</taxon>
        <taxon>Hexapoda</taxon>
        <taxon>Insecta</taxon>
        <taxon>Pterygota</taxon>
        <taxon>Neoptera</taxon>
        <taxon>Endopterygota</taxon>
        <taxon>Diptera</taxon>
        <taxon>Brachycera</taxon>
        <taxon>Muscomorpha</taxon>
        <taxon>Ephydroidea</taxon>
        <taxon>Drosophilidae</taxon>
        <taxon>Drosophila</taxon>
        <taxon>Sophophora</taxon>
    </lineage>
</organism>
<evidence type="ECO:0000256" key="11">
    <source>
        <dbReference type="SAM" id="MobiDB-lite"/>
    </source>
</evidence>
<dbReference type="STRING" id="7234.B4H3I0"/>
<name>B4H3I0_DROPE</name>
<evidence type="ECO:0000256" key="10">
    <source>
        <dbReference type="ARBA" id="ARBA00045970"/>
    </source>
</evidence>
<evidence type="ECO:0000256" key="8">
    <source>
        <dbReference type="ARBA" id="ARBA00023242"/>
    </source>
</evidence>
<sequence length="243" mass="27239">MQEFSAKRNALFACLDDASKELKGTALDQSKAKSYTVNALEQRAGGDAGSGQVMHYRHGRSIDCGTEPEVGQLKRMRGKESIFKKPEMPIGRCLKPRKTPDYQMNPHKWKKYSLEDVDISDQSNSSAALSFLRQMDAQRQTEAGDDAEMDAGGKIEFKKKSKLNRNLKKLEAEEVADVELDKPRLRGSKLVMPEYIIGQKKPQKQTKSKPSDNKIRAAGKLQLSHLAEEDGDDDDVAKDLRQL</sequence>
<dbReference type="eggNOG" id="ENOG502S07M">
    <property type="taxonomic scope" value="Eukaryota"/>
</dbReference>
<dbReference type="PANTHER" id="PTHR13445:SF3">
    <property type="entry name" value="U5 SMALL NUCLEAR RIBONUCLEOPROTEIN TSSC4"/>
    <property type="match status" value="1"/>
</dbReference>
<gene>
    <name evidence="12" type="primary">Dper\GL11850</name>
    <name evidence="12" type="ORF">Dper_GL11850</name>
</gene>
<dbReference type="OMA" id="HRNPHKW"/>
<comment type="subcellular location">
    <subcellularLocation>
        <location evidence="2">Cytoplasm</location>
    </subcellularLocation>
    <subcellularLocation>
        <location evidence="1">Nucleus</location>
    </subcellularLocation>
</comment>
<dbReference type="GO" id="GO:0005737">
    <property type="term" value="C:cytoplasm"/>
    <property type="evidence" value="ECO:0007669"/>
    <property type="project" value="UniProtKB-SubCell"/>
</dbReference>
<evidence type="ECO:0000256" key="5">
    <source>
        <dbReference type="ARBA" id="ARBA00022664"/>
    </source>
</evidence>
<dbReference type="GO" id="GO:0006397">
    <property type="term" value="P:mRNA processing"/>
    <property type="evidence" value="ECO:0007669"/>
    <property type="project" value="UniProtKB-KW"/>
</dbReference>
<accession>B4H3I0</accession>
<keyword evidence="6" id="KW-0747">Spliceosome</keyword>
<keyword evidence="4" id="KW-0963">Cytoplasm</keyword>
<evidence type="ECO:0000256" key="4">
    <source>
        <dbReference type="ARBA" id="ARBA00022490"/>
    </source>
</evidence>
<keyword evidence="8" id="KW-0539">Nucleus</keyword>
<dbReference type="GO" id="GO:0005681">
    <property type="term" value="C:spliceosomal complex"/>
    <property type="evidence" value="ECO:0007669"/>
    <property type="project" value="UniProtKB-KW"/>
</dbReference>
<evidence type="ECO:0000313" key="12">
    <source>
        <dbReference type="EMBL" id="EDW30920.1"/>
    </source>
</evidence>
<evidence type="ECO:0000256" key="7">
    <source>
        <dbReference type="ARBA" id="ARBA00023187"/>
    </source>
</evidence>
<feature type="region of interest" description="Disordered" evidence="11">
    <location>
        <begin position="191"/>
        <end position="243"/>
    </location>
</feature>
<dbReference type="KEGG" id="dpe:6600244"/>
<evidence type="ECO:0000256" key="1">
    <source>
        <dbReference type="ARBA" id="ARBA00004123"/>
    </source>
</evidence>
<protein>
    <recommendedName>
        <fullName evidence="9">U5 small nuclear ribonucleoprotein TSSC4</fullName>
    </recommendedName>
</protein>
<dbReference type="PANTHER" id="PTHR13445">
    <property type="entry name" value="TUMOR SUPPRESSING SUBTRANSFERABLE CANDIDATE 4 TSSC4"/>
    <property type="match status" value="1"/>
</dbReference>
<dbReference type="InterPro" id="IPR029338">
    <property type="entry name" value="TSSC4"/>
</dbReference>
<dbReference type="EMBL" id="CH479206">
    <property type="protein sequence ID" value="EDW30920.1"/>
    <property type="molecule type" value="Genomic_DNA"/>
</dbReference>
<comment type="function">
    <text evidence="10">Protein associated with the U5 snRNP, during its maturation and its post-splicing recycling and which is required for spliceosomal tri-snRNP complex assembly in the nucleus. Has a molecular sequestering activity and transiently hinders SNRNP200 binding sites for constitutive splicing factors that intervene later during the assembly of the spliceosome and splicing. Together with its molecular sequestering activity, may also function as a molecular adapter and placeholder, coordinating the assembly of the U5 snRNP and its association with the U4/U6 di-snRNP.</text>
</comment>
<evidence type="ECO:0000313" key="13">
    <source>
        <dbReference type="Proteomes" id="UP000008744"/>
    </source>
</evidence>